<keyword evidence="5" id="KW-1133">Transmembrane helix</keyword>
<keyword evidence="1" id="KW-0004">4Fe-4S</keyword>
<evidence type="ECO:0000259" key="6">
    <source>
        <dbReference type="PROSITE" id="PS51379"/>
    </source>
</evidence>
<dbReference type="Pfam" id="PF13247">
    <property type="entry name" value="Fer4_11"/>
    <property type="match status" value="1"/>
</dbReference>
<sequence length="473" mass="51586">MPRTPGHGEQYRFHFDMTKCIGCKCCVVACNEQNGNPADILWRRVGEIEGGVYPQTRRHYLSMGCNHCLEPTCMTGCPVEAYTKDGLTGIVRHSADACIGCQYCTWNCSYGVPQYNAERGVVGKCDMCYGRLTRGQEPACAAACPEDAIRIEIVKVAEWREHYRGPANSPGMPSADDSISTTRITLPAKLPADVSKVDLNQLHPEHAHWPLIVMTVLTQLSVGAFTAICCLQVFAAQSHRTAALVALLMAMLALTASTLHLGRPIHAMRALKMWRRSWLSREVLLFTLFALAATAYSATLWFGVRGTSWLGALTAVLGMCGVAVSARLYLVPGRPAWKSPLTVAEFGSTTVLLGACGADILTRGAEDARYAVFWGFILALMTIGLKLARLGRSKVHELHGSWQLLTGVFSNHLLIRIALACTGTALLPLAATTWIRITIALLMVSSEFIGRYLFFVTVVPTNMASEYLAQEAA</sequence>
<dbReference type="PROSITE" id="PS51379">
    <property type="entry name" value="4FE4S_FER_2"/>
    <property type="match status" value="2"/>
</dbReference>
<dbReference type="InterPro" id="IPR007059">
    <property type="entry name" value="DmsC"/>
</dbReference>
<dbReference type="CDD" id="cd16371">
    <property type="entry name" value="DMSOR_beta_like"/>
    <property type="match status" value="1"/>
</dbReference>
<evidence type="ECO:0000313" key="7">
    <source>
        <dbReference type="EMBL" id="MFC5865052.1"/>
    </source>
</evidence>
<feature type="transmembrane region" description="Helical" evidence="5">
    <location>
        <begin position="309"/>
        <end position="330"/>
    </location>
</feature>
<keyword evidence="2" id="KW-0479">Metal-binding</keyword>
<protein>
    <submittedName>
        <fullName evidence="7">DmsC/YnfH family molybdoenzyme membrane anchor subunit</fullName>
        <ecNumber evidence="7">1.8.5.3</ecNumber>
    </submittedName>
</protein>
<dbReference type="InterPro" id="IPR050954">
    <property type="entry name" value="ET_IronSulfur_Cluster-Binding"/>
</dbReference>
<dbReference type="Proteomes" id="UP001596091">
    <property type="component" value="Unassembled WGS sequence"/>
</dbReference>
<keyword evidence="7" id="KW-0560">Oxidoreductase</keyword>
<gene>
    <name evidence="7" type="ORF">ACFPT7_22275</name>
</gene>
<feature type="transmembrane region" description="Helical" evidence="5">
    <location>
        <begin position="368"/>
        <end position="388"/>
    </location>
</feature>
<dbReference type="RefSeq" id="WP_263332056.1">
    <property type="nucleotide sequence ID" value="NZ_JAGSYH010000001.1"/>
</dbReference>
<evidence type="ECO:0000256" key="5">
    <source>
        <dbReference type="SAM" id="Phobius"/>
    </source>
</evidence>
<dbReference type="Gene3D" id="3.30.70.20">
    <property type="match status" value="2"/>
</dbReference>
<evidence type="ECO:0000313" key="8">
    <source>
        <dbReference type="Proteomes" id="UP001596091"/>
    </source>
</evidence>
<feature type="domain" description="4Fe-4S ferredoxin-type" evidence="6">
    <location>
        <begin position="11"/>
        <end position="40"/>
    </location>
</feature>
<keyword evidence="5" id="KW-0812">Transmembrane</keyword>
<keyword evidence="8" id="KW-1185">Reference proteome</keyword>
<dbReference type="Gene3D" id="1.20.1630.10">
    <property type="entry name" value="Formate dehydrogenase/DMSO reductase domain"/>
    <property type="match status" value="1"/>
</dbReference>
<dbReference type="Pfam" id="PF04976">
    <property type="entry name" value="DmsC"/>
    <property type="match status" value="1"/>
</dbReference>
<evidence type="ECO:0000256" key="4">
    <source>
        <dbReference type="ARBA" id="ARBA00023014"/>
    </source>
</evidence>
<proteinExistence type="predicted"/>
<feature type="domain" description="4Fe-4S ferredoxin-type" evidence="6">
    <location>
        <begin position="89"/>
        <end position="118"/>
    </location>
</feature>
<feature type="transmembrane region" description="Helical" evidence="5">
    <location>
        <begin position="241"/>
        <end position="262"/>
    </location>
</feature>
<dbReference type="PANTHER" id="PTHR43177:SF3">
    <property type="entry name" value="PROTEIN NRFC HOMOLOG"/>
    <property type="match status" value="1"/>
</dbReference>
<keyword evidence="4" id="KW-0411">Iron-sulfur</keyword>
<dbReference type="PANTHER" id="PTHR43177">
    <property type="entry name" value="PROTEIN NRFC"/>
    <property type="match status" value="1"/>
</dbReference>
<dbReference type="GO" id="GO:0016491">
    <property type="term" value="F:oxidoreductase activity"/>
    <property type="evidence" value="ECO:0007669"/>
    <property type="project" value="UniProtKB-KW"/>
</dbReference>
<keyword evidence="5" id="KW-0472">Membrane</keyword>
<evidence type="ECO:0000256" key="2">
    <source>
        <dbReference type="ARBA" id="ARBA00022723"/>
    </source>
</evidence>
<dbReference type="SUPFAM" id="SSF54862">
    <property type="entry name" value="4Fe-4S ferredoxins"/>
    <property type="match status" value="1"/>
</dbReference>
<reference evidence="8" key="1">
    <citation type="journal article" date="2019" name="Int. J. Syst. Evol. Microbiol.">
        <title>The Global Catalogue of Microorganisms (GCM) 10K type strain sequencing project: providing services to taxonomists for standard genome sequencing and annotation.</title>
        <authorList>
            <consortium name="The Broad Institute Genomics Platform"/>
            <consortium name="The Broad Institute Genome Sequencing Center for Infectious Disease"/>
            <person name="Wu L."/>
            <person name="Ma J."/>
        </authorList>
    </citation>
    <scope>NUCLEOTIDE SEQUENCE [LARGE SCALE GENOMIC DNA]</scope>
    <source>
        <strain evidence="8">JCM 4087</strain>
    </source>
</reference>
<feature type="transmembrane region" description="Helical" evidence="5">
    <location>
        <begin position="342"/>
        <end position="362"/>
    </location>
</feature>
<organism evidence="7 8">
    <name type="scientific">Acidicapsa dinghuensis</name>
    <dbReference type="NCBI Taxonomy" id="2218256"/>
    <lineage>
        <taxon>Bacteria</taxon>
        <taxon>Pseudomonadati</taxon>
        <taxon>Acidobacteriota</taxon>
        <taxon>Terriglobia</taxon>
        <taxon>Terriglobales</taxon>
        <taxon>Acidobacteriaceae</taxon>
        <taxon>Acidicapsa</taxon>
    </lineage>
</organism>
<evidence type="ECO:0000256" key="3">
    <source>
        <dbReference type="ARBA" id="ARBA00023004"/>
    </source>
</evidence>
<feature type="transmembrane region" description="Helical" evidence="5">
    <location>
        <begin position="211"/>
        <end position="235"/>
    </location>
</feature>
<dbReference type="EC" id="1.8.5.3" evidence="7"/>
<accession>A0ABW1EMN9</accession>
<feature type="transmembrane region" description="Helical" evidence="5">
    <location>
        <begin position="283"/>
        <end position="303"/>
    </location>
</feature>
<name>A0ABW1EMN9_9BACT</name>
<dbReference type="EMBL" id="JBHSPH010000010">
    <property type="protein sequence ID" value="MFC5865052.1"/>
    <property type="molecule type" value="Genomic_DNA"/>
</dbReference>
<comment type="caution">
    <text evidence="7">The sequence shown here is derived from an EMBL/GenBank/DDBJ whole genome shotgun (WGS) entry which is preliminary data.</text>
</comment>
<evidence type="ECO:0000256" key="1">
    <source>
        <dbReference type="ARBA" id="ARBA00022485"/>
    </source>
</evidence>
<dbReference type="InterPro" id="IPR017896">
    <property type="entry name" value="4Fe4S_Fe-S-bd"/>
</dbReference>
<keyword evidence="3" id="KW-0408">Iron</keyword>